<dbReference type="AlphaFoldDB" id="A0A9X1XDS1"/>
<dbReference type="RefSeq" id="WP_248254149.1">
    <property type="nucleotide sequence ID" value="NZ_JAIWJX010000002.1"/>
</dbReference>
<organism evidence="6 7">
    <name type="scientific">Fictibacillus marinisediminis</name>
    <dbReference type="NCBI Taxonomy" id="2878389"/>
    <lineage>
        <taxon>Bacteria</taxon>
        <taxon>Bacillati</taxon>
        <taxon>Bacillota</taxon>
        <taxon>Bacilli</taxon>
        <taxon>Bacillales</taxon>
        <taxon>Fictibacillaceae</taxon>
        <taxon>Fictibacillus</taxon>
    </lineage>
</organism>
<dbReference type="SUPFAM" id="SSF55781">
    <property type="entry name" value="GAF domain-like"/>
    <property type="match status" value="1"/>
</dbReference>
<dbReference type="PANTHER" id="PTHR30136:SF2">
    <property type="entry name" value="TRANSCRIPTIONAL REGULATOR ICLR"/>
    <property type="match status" value="1"/>
</dbReference>
<dbReference type="PROSITE" id="PS51077">
    <property type="entry name" value="HTH_ICLR"/>
    <property type="match status" value="1"/>
</dbReference>
<dbReference type="GO" id="GO:0003677">
    <property type="term" value="F:DNA binding"/>
    <property type="evidence" value="ECO:0007669"/>
    <property type="project" value="UniProtKB-KW"/>
</dbReference>
<dbReference type="InterPro" id="IPR005471">
    <property type="entry name" value="Tscrpt_reg_IclR_N"/>
</dbReference>
<dbReference type="Pfam" id="PF01614">
    <property type="entry name" value="IclR_C"/>
    <property type="match status" value="1"/>
</dbReference>
<name>A0A9X1XDS1_9BACL</name>
<evidence type="ECO:0000259" key="5">
    <source>
        <dbReference type="PROSITE" id="PS51078"/>
    </source>
</evidence>
<dbReference type="InterPro" id="IPR014757">
    <property type="entry name" value="Tscrpt_reg_IclR_C"/>
</dbReference>
<keyword evidence="1" id="KW-0805">Transcription regulation</keyword>
<accession>A0A9X1XDS1</accession>
<dbReference type="Proteomes" id="UP001139011">
    <property type="component" value="Unassembled WGS sequence"/>
</dbReference>
<evidence type="ECO:0000313" key="6">
    <source>
        <dbReference type="EMBL" id="MCK6258919.1"/>
    </source>
</evidence>
<comment type="caution">
    <text evidence="6">The sequence shown here is derived from an EMBL/GenBank/DDBJ whole genome shotgun (WGS) entry which is preliminary data.</text>
</comment>
<keyword evidence="7" id="KW-1185">Reference proteome</keyword>
<dbReference type="PROSITE" id="PS51078">
    <property type="entry name" value="ICLR_ED"/>
    <property type="match status" value="1"/>
</dbReference>
<dbReference type="Gene3D" id="3.30.450.40">
    <property type="match status" value="1"/>
</dbReference>
<dbReference type="InterPro" id="IPR029016">
    <property type="entry name" value="GAF-like_dom_sf"/>
</dbReference>
<dbReference type="Gene3D" id="1.10.10.10">
    <property type="entry name" value="Winged helix-like DNA-binding domain superfamily/Winged helix DNA-binding domain"/>
    <property type="match status" value="1"/>
</dbReference>
<feature type="domain" description="HTH iclR-type" evidence="4">
    <location>
        <begin position="2"/>
        <end position="63"/>
    </location>
</feature>
<dbReference type="SMART" id="SM00346">
    <property type="entry name" value="HTH_ICLR"/>
    <property type="match status" value="1"/>
</dbReference>
<proteinExistence type="predicted"/>
<evidence type="ECO:0000256" key="3">
    <source>
        <dbReference type="ARBA" id="ARBA00023163"/>
    </source>
</evidence>
<dbReference type="InterPro" id="IPR036388">
    <property type="entry name" value="WH-like_DNA-bd_sf"/>
</dbReference>
<dbReference type="GO" id="GO:0003700">
    <property type="term" value="F:DNA-binding transcription factor activity"/>
    <property type="evidence" value="ECO:0007669"/>
    <property type="project" value="TreeGrafter"/>
</dbReference>
<keyword evidence="2" id="KW-0238">DNA-binding</keyword>
<dbReference type="EMBL" id="JAIWJX010000002">
    <property type="protein sequence ID" value="MCK6258919.1"/>
    <property type="molecule type" value="Genomic_DNA"/>
</dbReference>
<dbReference type="InterPro" id="IPR036390">
    <property type="entry name" value="WH_DNA-bd_sf"/>
</dbReference>
<keyword evidence="3" id="KW-0804">Transcription</keyword>
<evidence type="ECO:0000256" key="1">
    <source>
        <dbReference type="ARBA" id="ARBA00023015"/>
    </source>
</evidence>
<evidence type="ECO:0000256" key="2">
    <source>
        <dbReference type="ARBA" id="ARBA00023125"/>
    </source>
</evidence>
<reference evidence="6" key="1">
    <citation type="submission" date="2021-09" db="EMBL/GenBank/DDBJ databases">
        <title>Genome analysis of Fictibacillus sp. KIGAM418 isolated from marine sediment.</title>
        <authorList>
            <person name="Seo M.-J."/>
            <person name="Cho E.-S."/>
            <person name="Hwang C.Y."/>
        </authorList>
    </citation>
    <scope>NUCLEOTIDE SEQUENCE</scope>
    <source>
        <strain evidence="6">KIGAM418</strain>
    </source>
</reference>
<dbReference type="InterPro" id="IPR050707">
    <property type="entry name" value="HTH_MetabolicPath_Reg"/>
</dbReference>
<dbReference type="SUPFAM" id="SSF46785">
    <property type="entry name" value="Winged helix' DNA-binding domain"/>
    <property type="match status" value="1"/>
</dbReference>
<sequence length="248" mass="27465">MIGSVQKIARILNCFTDEEPVLGNLDIATKLDLNPSSVHHLLHTLCQEGMLIKDSQKKYRLGWKLLEWGNRVMYQKEMLSGAFPIVEGLIRRFKGAVHIGMFDQGEVVFVLKASPKESQEIPTYVGSRKPAYCTSSGKILLSSNPPMVKVTVEKGLVQRAPNTITCAAQLQTELQEVKKRGYSVSDNENELGLYGVAAPIRSYSGHTIASLNIVGEPFYMQGRDSKGILEHLLLTANTLSKELGYIDV</sequence>
<dbReference type="Pfam" id="PF09339">
    <property type="entry name" value="HTH_IclR"/>
    <property type="match status" value="1"/>
</dbReference>
<dbReference type="PANTHER" id="PTHR30136">
    <property type="entry name" value="HELIX-TURN-HELIX TRANSCRIPTIONAL REGULATOR, ICLR FAMILY"/>
    <property type="match status" value="1"/>
</dbReference>
<evidence type="ECO:0000259" key="4">
    <source>
        <dbReference type="PROSITE" id="PS51077"/>
    </source>
</evidence>
<evidence type="ECO:0000313" key="7">
    <source>
        <dbReference type="Proteomes" id="UP001139011"/>
    </source>
</evidence>
<feature type="domain" description="IclR-ED" evidence="5">
    <location>
        <begin position="64"/>
        <end position="245"/>
    </location>
</feature>
<dbReference type="GO" id="GO:0045892">
    <property type="term" value="P:negative regulation of DNA-templated transcription"/>
    <property type="evidence" value="ECO:0007669"/>
    <property type="project" value="TreeGrafter"/>
</dbReference>
<protein>
    <submittedName>
        <fullName evidence="6">IclR family transcriptional regulator</fullName>
    </submittedName>
</protein>
<gene>
    <name evidence="6" type="ORF">LCY76_20315</name>
</gene>